<dbReference type="EMBL" id="KR080202">
    <property type="protein sequence ID" value="AKF14900.1"/>
    <property type="molecule type" value="Genomic_DNA"/>
</dbReference>
<reference evidence="2 3" key="1">
    <citation type="journal article" date="2015" name="Genome Announc.">
        <title>Genome Sequences of Cluster G Mycobacteriophages Cambiare, FlagStaff, and MOOREtheMARYer.</title>
        <authorList>
            <person name="Pope W.H."/>
            <person name="Augustine D.A."/>
            <person name="Carroll D.C."/>
            <person name="Duncan J.C."/>
            <person name="Harwi K.M."/>
            <person name="Howry R."/>
            <person name="Jagessar B."/>
            <person name="Lum B.A."/>
            <person name="Meinert J.W."/>
            <person name="Migliozzi J.S."/>
            <person name="Milliken K.A."/>
            <person name="Mitchell C.J."/>
            <person name="Nalatwad A.S."/>
            <person name="Orlandini K.C."/>
            <person name="Rhein M.J."/>
            <person name="Saravanan V."/>
            <person name="Seese B.A."/>
            <person name="Schiebel J.G."/>
            <person name="Thomas K.B."/>
            <person name="Adkins N.L."/>
            <person name="Cohen K.L."/>
            <person name="Iyengar V.B."/>
            <person name="Kim H."/>
            <person name="Kramer Z.J."/>
            <person name="Montgomery M.T."/>
            <person name="Schafer C.E."/>
            <person name="Wilkes K.E."/>
            <person name="Grubb S.R."/>
            <person name="Warner M.H."/>
            <person name="Bowman C.A."/>
            <person name="Russell D.A."/>
            <person name="Hatfull G.F."/>
        </authorList>
    </citation>
    <scope>NUCLEOTIDE SEQUENCE [LARGE SCALE GENOMIC DNA]</scope>
</reference>
<proteinExistence type="predicted"/>
<keyword evidence="3" id="KW-1185">Reference proteome</keyword>
<dbReference type="RefSeq" id="YP_009198076.1">
    <property type="nucleotide sequence ID" value="NC_028791.1"/>
</dbReference>
<evidence type="ECO:0000313" key="3">
    <source>
        <dbReference type="Proteomes" id="UP000202037"/>
    </source>
</evidence>
<dbReference type="KEGG" id="vg:26625212"/>
<accession>A0A0F6WET8</accession>
<protein>
    <submittedName>
        <fullName evidence="2">Uncharacterized protein</fullName>
    </submittedName>
</protein>
<organism evidence="2 3">
    <name type="scientific">Mycobacterium phage MOOREtheMARYer</name>
    <dbReference type="NCBI Taxonomy" id="1647309"/>
    <lineage>
        <taxon>Viruses</taxon>
        <taxon>Duplodnaviria</taxon>
        <taxon>Heunggongvirae</taxon>
        <taxon>Uroviricota</taxon>
        <taxon>Caudoviricetes</taxon>
        <taxon>Gclasvirinae</taxon>
        <taxon>Pinnievirus</taxon>
        <taxon>Pinnievirus moorethemaryer</taxon>
    </lineage>
</organism>
<evidence type="ECO:0000313" key="2">
    <source>
        <dbReference type="EMBL" id="AKF14900.1"/>
    </source>
</evidence>
<dbReference type="OrthoDB" id="24364at10239"/>
<evidence type="ECO:0000256" key="1">
    <source>
        <dbReference type="SAM" id="MobiDB-lite"/>
    </source>
</evidence>
<gene>
    <name evidence="2" type="primary">39</name>
    <name evidence="2" type="ORF">SEA_MOORETHEMARYER_39</name>
</gene>
<dbReference type="Proteomes" id="UP000202037">
    <property type="component" value="Segment"/>
</dbReference>
<feature type="region of interest" description="Disordered" evidence="1">
    <location>
        <begin position="1"/>
        <end position="23"/>
    </location>
</feature>
<name>A0A0F6WET8_9CAUD</name>
<sequence>MGSATGIYDRGRGPRGNRLSNPRDRLTRRALERTCPVCDVEPGVWCVGVAEDFKTCGRTRSRLHFHRCEFVEVTA</sequence>
<dbReference type="GeneID" id="26625212"/>